<accession>A0AAU8AA16</accession>
<proteinExistence type="predicted"/>
<evidence type="ECO:0000259" key="2">
    <source>
        <dbReference type="PROSITE" id="PS51411"/>
    </source>
</evidence>
<evidence type="ECO:0000313" key="3">
    <source>
        <dbReference type="EMBL" id="XCC63063.1"/>
    </source>
</evidence>
<evidence type="ECO:0000256" key="1">
    <source>
        <dbReference type="SAM" id="MobiDB-lite"/>
    </source>
</evidence>
<dbReference type="Pfam" id="PF04468">
    <property type="entry name" value="PSP1"/>
    <property type="match status" value="1"/>
</dbReference>
<dbReference type="AlphaFoldDB" id="A0AAU8AA16"/>
<feature type="domain" description="PSP1 C-terminal" evidence="2">
    <location>
        <begin position="61"/>
        <end position="146"/>
    </location>
</feature>
<dbReference type="PANTHER" id="PTHR43830">
    <property type="entry name" value="PROTEIN PSP1"/>
    <property type="match status" value="1"/>
</dbReference>
<sequence length="296" mass="33311">MSFIIGVRFAEVGKIYYFDPGELELEMNDKVVVETSRGVEFGEVVLAPREVAEKEITKPLKKVLRKADDRDLKKIEANRQKEKEAFRTCSERIAKHKMDMKLIDVEYTFDGSKIIFYFTAEGRVDFRELVKDLASVFKTRIELRQIGVRDEAKKIGGLGPCGRPCCCSAFLGDFQPVSIKMAKEQNLSLSPTKISGLCGRLMCCLNYEQEHYHDMCKKLPRVGRTVKTPDGSGEVAETNALTGKVKVKLPLEDGTFELVVYDHSQVRTIGDGPKKSRKKEEKGNAAETEIKSSDAK</sequence>
<reference evidence="3" key="1">
    <citation type="submission" date="2023-02" db="EMBL/GenBank/DDBJ databases">
        <title>Gut commensal Christensenella minuta modulates host metabolism via a new class of secondary bile acids.</title>
        <authorList>
            <person name="Liu C."/>
        </authorList>
    </citation>
    <scope>NUCLEOTIDE SEQUENCE</scope>
    <source>
        <strain evidence="3">CA70</strain>
    </source>
</reference>
<dbReference type="InterPro" id="IPR047767">
    <property type="entry name" value="PSP1-like"/>
</dbReference>
<protein>
    <submittedName>
        <fullName evidence="3">Stage 0 sporulation family protein</fullName>
    </submittedName>
</protein>
<dbReference type="NCBIfam" id="NF041131">
    <property type="entry name" value="RicT_YaaT_fam"/>
    <property type="match status" value="1"/>
</dbReference>
<dbReference type="PANTHER" id="PTHR43830:SF3">
    <property type="entry name" value="PROTEIN PSP1"/>
    <property type="match status" value="1"/>
</dbReference>
<dbReference type="PROSITE" id="PS51411">
    <property type="entry name" value="PSP1_C"/>
    <property type="match status" value="1"/>
</dbReference>
<feature type="compositionally biased region" description="Basic and acidic residues" evidence="1">
    <location>
        <begin position="272"/>
        <end position="296"/>
    </location>
</feature>
<organism evidence="3">
    <name type="scientific">Christensenella massiliensis</name>
    <dbReference type="NCBI Taxonomy" id="1805714"/>
    <lineage>
        <taxon>Bacteria</taxon>
        <taxon>Bacillati</taxon>
        <taxon>Bacillota</taxon>
        <taxon>Clostridia</taxon>
        <taxon>Christensenellales</taxon>
        <taxon>Christensenellaceae</taxon>
        <taxon>Christensenella</taxon>
    </lineage>
</organism>
<gene>
    <name evidence="3" type="ORF">PUP29_03880</name>
</gene>
<dbReference type="RefSeq" id="WP_079547131.1">
    <property type="nucleotide sequence ID" value="NZ_CP117826.1"/>
</dbReference>
<name>A0AAU8AA16_9FIRM</name>
<dbReference type="InterPro" id="IPR007557">
    <property type="entry name" value="PSP1_C"/>
</dbReference>
<feature type="region of interest" description="Disordered" evidence="1">
    <location>
        <begin position="269"/>
        <end position="296"/>
    </location>
</feature>
<dbReference type="GO" id="GO:0005737">
    <property type="term" value="C:cytoplasm"/>
    <property type="evidence" value="ECO:0007669"/>
    <property type="project" value="TreeGrafter"/>
</dbReference>
<dbReference type="EMBL" id="CP117826">
    <property type="protein sequence ID" value="XCC63063.1"/>
    <property type="molecule type" value="Genomic_DNA"/>
</dbReference>